<gene>
    <name evidence="2" type="ORF">HYH03_005913</name>
</gene>
<evidence type="ECO:0000313" key="3">
    <source>
        <dbReference type="Proteomes" id="UP000612055"/>
    </source>
</evidence>
<evidence type="ECO:0000313" key="2">
    <source>
        <dbReference type="EMBL" id="KAG2495986.1"/>
    </source>
</evidence>
<feature type="region of interest" description="Disordered" evidence="1">
    <location>
        <begin position="1"/>
        <end position="222"/>
    </location>
</feature>
<proteinExistence type="predicted"/>
<feature type="compositionally biased region" description="Gly residues" evidence="1">
    <location>
        <begin position="71"/>
        <end position="90"/>
    </location>
</feature>
<organism evidence="2 3">
    <name type="scientific">Edaphochlamys debaryana</name>
    <dbReference type="NCBI Taxonomy" id="47281"/>
    <lineage>
        <taxon>Eukaryota</taxon>
        <taxon>Viridiplantae</taxon>
        <taxon>Chlorophyta</taxon>
        <taxon>core chlorophytes</taxon>
        <taxon>Chlorophyceae</taxon>
        <taxon>CS clade</taxon>
        <taxon>Chlamydomonadales</taxon>
        <taxon>Chlamydomonadales incertae sedis</taxon>
        <taxon>Edaphochlamys</taxon>
    </lineage>
</organism>
<evidence type="ECO:0000256" key="1">
    <source>
        <dbReference type="SAM" id="MobiDB-lite"/>
    </source>
</evidence>
<reference evidence="2" key="1">
    <citation type="journal article" date="2020" name="bioRxiv">
        <title>Comparative genomics of Chlamydomonas.</title>
        <authorList>
            <person name="Craig R.J."/>
            <person name="Hasan A.R."/>
            <person name="Ness R.W."/>
            <person name="Keightley P.D."/>
        </authorList>
    </citation>
    <scope>NUCLEOTIDE SEQUENCE</scope>
    <source>
        <strain evidence="2">CCAP 11/70</strain>
    </source>
</reference>
<dbReference type="EMBL" id="JAEHOE010000021">
    <property type="protein sequence ID" value="KAG2495986.1"/>
    <property type="molecule type" value="Genomic_DNA"/>
</dbReference>
<name>A0A836C0M2_9CHLO</name>
<dbReference type="Proteomes" id="UP000612055">
    <property type="component" value="Unassembled WGS sequence"/>
</dbReference>
<dbReference type="AlphaFoldDB" id="A0A836C0M2"/>
<dbReference type="OrthoDB" id="546603at2759"/>
<keyword evidence="3" id="KW-1185">Reference proteome</keyword>
<feature type="compositionally biased region" description="Low complexity" evidence="1">
    <location>
        <begin position="37"/>
        <end position="51"/>
    </location>
</feature>
<feature type="compositionally biased region" description="Gly residues" evidence="1">
    <location>
        <begin position="194"/>
        <end position="204"/>
    </location>
</feature>
<accession>A0A836C0M2</accession>
<feature type="compositionally biased region" description="Polar residues" evidence="1">
    <location>
        <begin position="1"/>
        <end position="24"/>
    </location>
</feature>
<sequence length="258" mass="26619">MAQQPSRRTSNQQSSTLPIQQYSSFEDEQPSAPSERAQAAQAAPPAPAAAADPNDPWSSLQSTYRIKDGAAAGGAPGRGESYGGSRGGSRGADPGQPKEVLVLGDDDVFSGGHGRPMNNTNRTSGYGGRSMGASIRSGVNPPGMGRPPARPQQGGWGNGELAQAGDLMVGGLDDDWLENDKPPDRGLAAQLPAGGFGGGGGGGGYDHDDYHAPPPKAAQGKQHEVMCEDIEDVDALLEDELQLQGLSKKKLPVKPGAW</sequence>
<comment type="caution">
    <text evidence="2">The sequence shown here is derived from an EMBL/GenBank/DDBJ whole genome shotgun (WGS) entry which is preliminary data.</text>
</comment>
<protein>
    <submittedName>
        <fullName evidence="2">Uncharacterized protein</fullName>
    </submittedName>
</protein>